<reference evidence="3" key="1">
    <citation type="submission" date="2017-07" db="EMBL/GenBank/DDBJ databases">
        <title>Taro Niue Genome Assembly and Annotation.</title>
        <authorList>
            <person name="Atibalentja N."/>
            <person name="Keating K."/>
            <person name="Fields C.J."/>
        </authorList>
    </citation>
    <scope>NUCLEOTIDE SEQUENCE</scope>
    <source>
        <strain evidence="3">Niue_2</strain>
        <tissue evidence="3">Leaf</tissue>
    </source>
</reference>
<gene>
    <name evidence="3" type="ORF">Taro_045664</name>
</gene>
<name>A0A843X4J7_COLES</name>
<organism evidence="3 4">
    <name type="scientific">Colocasia esculenta</name>
    <name type="common">Wild taro</name>
    <name type="synonym">Arum esculentum</name>
    <dbReference type="NCBI Taxonomy" id="4460"/>
    <lineage>
        <taxon>Eukaryota</taxon>
        <taxon>Viridiplantae</taxon>
        <taxon>Streptophyta</taxon>
        <taxon>Embryophyta</taxon>
        <taxon>Tracheophyta</taxon>
        <taxon>Spermatophyta</taxon>
        <taxon>Magnoliopsida</taxon>
        <taxon>Liliopsida</taxon>
        <taxon>Araceae</taxon>
        <taxon>Aroideae</taxon>
        <taxon>Colocasieae</taxon>
        <taxon>Colocasia</taxon>
    </lineage>
</organism>
<dbReference type="Pfam" id="PF13456">
    <property type="entry name" value="RVT_3"/>
    <property type="match status" value="1"/>
</dbReference>
<feature type="domain" description="RNase H type-1" evidence="1">
    <location>
        <begin position="296"/>
        <end position="366"/>
    </location>
</feature>
<dbReference type="InterPro" id="IPR012337">
    <property type="entry name" value="RNaseH-like_sf"/>
</dbReference>
<dbReference type="AlphaFoldDB" id="A0A843X4J7"/>
<feature type="domain" description="Reverse transcriptase zinc-binding" evidence="2">
    <location>
        <begin position="86"/>
        <end position="169"/>
    </location>
</feature>
<dbReference type="InterPro" id="IPR026960">
    <property type="entry name" value="RVT-Znf"/>
</dbReference>
<dbReference type="OrthoDB" id="696485at2759"/>
<dbReference type="InterPro" id="IPR044730">
    <property type="entry name" value="RNase_H-like_dom_plant"/>
</dbReference>
<dbReference type="SUPFAM" id="SSF53098">
    <property type="entry name" value="Ribonuclease H-like"/>
    <property type="match status" value="1"/>
</dbReference>
<keyword evidence="4" id="KW-1185">Reference proteome</keyword>
<dbReference type="CDD" id="cd06222">
    <property type="entry name" value="RNase_H_like"/>
    <property type="match status" value="1"/>
</dbReference>
<evidence type="ECO:0000259" key="1">
    <source>
        <dbReference type="Pfam" id="PF13456"/>
    </source>
</evidence>
<dbReference type="GO" id="GO:0004523">
    <property type="term" value="F:RNA-DNA hybrid ribonuclease activity"/>
    <property type="evidence" value="ECO:0007669"/>
    <property type="project" value="InterPro"/>
</dbReference>
<dbReference type="PANTHER" id="PTHR47723:SF19">
    <property type="entry name" value="POLYNUCLEOTIDYL TRANSFERASE, RIBONUCLEASE H-LIKE SUPERFAMILY PROTEIN"/>
    <property type="match status" value="1"/>
</dbReference>
<dbReference type="Pfam" id="PF13966">
    <property type="entry name" value="zf-RVT"/>
    <property type="match status" value="1"/>
</dbReference>
<evidence type="ECO:0008006" key="5">
    <source>
        <dbReference type="Google" id="ProtNLM"/>
    </source>
</evidence>
<evidence type="ECO:0000259" key="2">
    <source>
        <dbReference type="Pfam" id="PF13966"/>
    </source>
</evidence>
<dbReference type="InterPro" id="IPR002156">
    <property type="entry name" value="RNaseH_domain"/>
</dbReference>
<dbReference type="PANTHER" id="PTHR47723">
    <property type="entry name" value="OS05G0353850 PROTEIN"/>
    <property type="match status" value="1"/>
</dbReference>
<proteinExistence type="predicted"/>
<comment type="caution">
    <text evidence="3">The sequence shown here is derived from an EMBL/GenBank/DDBJ whole genome shotgun (WGS) entry which is preliminary data.</text>
</comment>
<dbReference type="GO" id="GO:0003676">
    <property type="term" value="F:nucleic acid binding"/>
    <property type="evidence" value="ECO:0007669"/>
    <property type="project" value="InterPro"/>
</dbReference>
<evidence type="ECO:0000313" key="4">
    <source>
        <dbReference type="Proteomes" id="UP000652761"/>
    </source>
</evidence>
<protein>
    <recommendedName>
        <fullName evidence="5">RNase H type-1 domain-containing protein</fullName>
    </recommendedName>
</protein>
<accession>A0A843X4J7</accession>
<dbReference type="Gene3D" id="3.30.420.10">
    <property type="entry name" value="Ribonuclease H-like superfamily/Ribonuclease H"/>
    <property type="match status" value="1"/>
</dbReference>
<dbReference type="Proteomes" id="UP000652761">
    <property type="component" value="Unassembled WGS sequence"/>
</dbReference>
<sequence>MDNNSKAHFWFDVWTGKTPLKLYIPEDTWHDMPNKECTIQQAFSDPRSIHLQTALKFCPRHLLAQFLTTNDTKDTWIWCSTPNGQFSTKSVWSLLQPATSQKWSALWSPYIPLKWSILLWRMTLNSVPVDGTVKAKGVPLYSKCSCCPNPQEESVLHLFFRSNTANQVWADLSLLLQFNSMEVVTVADGVTSFLTHPELTTIARCLARCTFMVVLWEIWCSRNMARFQGQDMSAKHIINRTMLSICAISTSFKFQKMPHSWLTTLRQTRNGDQKLKVNIPTVVRWLTPPKGRLKLNVDGAFKKTSGEAGGGGILCDHKGNMCCAFAQAYHGLNSSLTAEALALRDGLLICCSRGVPEVLVETDSLNLL</sequence>
<evidence type="ECO:0000313" key="3">
    <source>
        <dbReference type="EMBL" id="MQM12745.1"/>
    </source>
</evidence>
<dbReference type="InterPro" id="IPR036397">
    <property type="entry name" value="RNaseH_sf"/>
</dbReference>
<dbReference type="EMBL" id="NMUH01005436">
    <property type="protein sequence ID" value="MQM12745.1"/>
    <property type="molecule type" value="Genomic_DNA"/>
</dbReference>
<dbReference type="InterPro" id="IPR053151">
    <property type="entry name" value="RNase_H-like"/>
</dbReference>